<dbReference type="AlphaFoldDB" id="A0A9P8LU03"/>
<keyword evidence="1" id="KW-1133">Transmembrane helix</keyword>
<dbReference type="KEGG" id="ssao:94298155"/>
<dbReference type="RefSeq" id="XP_067764958.1">
    <property type="nucleotide sequence ID" value="XM_067907984.1"/>
</dbReference>
<accession>A0A9P8LU03</accession>
<evidence type="ECO:0000256" key="1">
    <source>
        <dbReference type="SAM" id="Phobius"/>
    </source>
</evidence>
<dbReference type="EMBL" id="AUWU02000004">
    <property type="protein sequence ID" value="KAH0574185.1"/>
    <property type="molecule type" value="Genomic_DNA"/>
</dbReference>
<sequence length="534" mass="60110">MIMYKLNKMFLVVAEEIRCFQDNAVLEGDTQSKIFKLVLTPAPENDELCVAADGRVSTCSLEYLDSANKVQTIDSEFTYFQSVPNIIVFDLSSDVAKYTLIAAKSLLSYQVKLVGSLESPGAVQTIQHTQMNATNCWDDLVLRYNRSAGHEFLQMDGTPLDCQITAPVVKFEYFAEERWRSFGVQGVSGEAGYYDSTQAFDQKATKHFKQPLSTLTDPAEVATFKEFFVHFERNRTIQTRLHLVTKINKLDQVILAEPHLILSIASPCYSQLKPVGYISATQILAFSNNVMFSTHTECNQNTVSVHNQLRVITEAFNYSSAPEINTKDQFINKVGFILRLDVAIPGFEAIGSGSLISYMTYRDENDVILDEESVLLEAKLSCFQNIQAFFRRDELCVQIQTYDSEKCSTQGHSVANYILGVQPESYQSRQIAFSFVIDYVFNGKLQCTSTYQDHTFGVTMPGTVAERAVIYEKMVANHTNLYNFVQSENEFPFPSVLLLSDFSNIYTHFAVIAGLVFVFTGIGLMAYLCMASRL</sequence>
<comment type="caution">
    <text evidence="2">The sequence shown here is derived from an EMBL/GenBank/DDBJ whole genome shotgun (WGS) entry which is preliminary data.</text>
</comment>
<reference evidence="2 3" key="1">
    <citation type="journal article" date="2014" name="PLoS Genet.">
        <title>The Genome of Spironucleus salmonicida Highlights a Fish Pathogen Adapted to Fluctuating Environments.</title>
        <authorList>
            <person name="Xu F."/>
            <person name="Jerlstrom-Hultqvist J."/>
            <person name="Einarsson E."/>
            <person name="Astvaldsson A."/>
            <person name="Svard S.G."/>
            <person name="Andersson J.O."/>
        </authorList>
    </citation>
    <scope>NUCLEOTIDE SEQUENCE [LARGE SCALE GENOMIC DNA]</scope>
    <source>
        <strain evidence="2 3">ATCC 50377</strain>
    </source>
</reference>
<evidence type="ECO:0000313" key="3">
    <source>
        <dbReference type="Proteomes" id="UP000018208"/>
    </source>
</evidence>
<keyword evidence="3" id="KW-1185">Reference proteome</keyword>
<name>A0A9P8LU03_9EUKA</name>
<gene>
    <name evidence="2" type="ORF">SS50377_24132</name>
</gene>
<feature type="transmembrane region" description="Helical" evidence="1">
    <location>
        <begin position="505"/>
        <end position="529"/>
    </location>
</feature>
<protein>
    <submittedName>
        <fullName evidence="2">Uncharacterized protein</fullName>
    </submittedName>
</protein>
<dbReference type="Proteomes" id="UP000018208">
    <property type="component" value="Unassembled WGS sequence"/>
</dbReference>
<keyword evidence="1" id="KW-0472">Membrane</keyword>
<proteinExistence type="predicted"/>
<evidence type="ECO:0000313" key="2">
    <source>
        <dbReference type="EMBL" id="KAH0574185.1"/>
    </source>
</evidence>
<keyword evidence="1" id="KW-0812">Transmembrane</keyword>
<organism evidence="2 3">
    <name type="scientific">Spironucleus salmonicida</name>
    <dbReference type="NCBI Taxonomy" id="348837"/>
    <lineage>
        <taxon>Eukaryota</taxon>
        <taxon>Metamonada</taxon>
        <taxon>Diplomonadida</taxon>
        <taxon>Hexamitidae</taxon>
        <taxon>Hexamitinae</taxon>
        <taxon>Spironucleus</taxon>
    </lineage>
</organism>
<dbReference type="GeneID" id="94298155"/>